<accession>A0AAE2U4X6</accession>
<gene>
    <name evidence="1" type="ORF">IFU03_14460</name>
</gene>
<dbReference type="EMBL" id="JACYNJ010000009">
    <property type="protein sequence ID" value="MBD8270954.1"/>
    <property type="molecule type" value="Genomic_DNA"/>
</dbReference>
<evidence type="ECO:0000313" key="2">
    <source>
        <dbReference type="Proteomes" id="UP000610293"/>
    </source>
</evidence>
<organism evidence="1 2">
    <name type="scientific">Pseudomonas fluorescens</name>
    <dbReference type="NCBI Taxonomy" id="294"/>
    <lineage>
        <taxon>Bacteria</taxon>
        <taxon>Pseudomonadati</taxon>
        <taxon>Pseudomonadota</taxon>
        <taxon>Gammaproteobacteria</taxon>
        <taxon>Pseudomonadales</taxon>
        <taxon>Pseudomonadaceae</taxon>
        <taxon>Pseudomonas</taxon>
    </lineage>
</organism>
<dbReference type="RefSeq" id="WP_191956134.1">
    <property type="nucleotide sequence ID" value="NZ_JACYNJ010000009.1"/>
</dbReference>
<evidence type="ECO:0000313" key="1">
    <source>
        <dbReference type="EMBL" id="MBD8270954.1"/>
    </source>
</evidence>
<name>A0AAE2U4X6_PSEFL</name>
<dbReference type="Proteomes" id="UP000610293">
    <property type="component" value="Unassembled WGS sequence"/>
</dbReference>
<reference evidence="1" key="1">
    <citation type="journal article" date="2020" name="FEMS Microbiol. Ecol.">
        <title>Temporal dynamics of bacterial communities during seed development and maturation.</title>
        <authorList>
            <person name="Chesneau G."/>
            <person name="Torres-Cortes G."/>
            <person name="Briand M."/>
            <person name="Darrasse A."/>
            <person name="Preveaux A."/>
            <person name="Marais C."/>
            <person name="Jacques M.A."/>
            <person name="Shade A."/>
            <person name="Barret M."/>
        </authorList>
    </citation>
    <scope>NUCLEOTIDE SEQUENCE</scope>
    <source>
        <strain evidence="1">CFBP13533</strain>
    </source>
</reference>
<comment type="caution">
    <text evidence="1">The sequence shown here is derived from an EMBL/GenBank/DDBJ whole genome shotgun (WGS) entry which is preliminary data.</text>
</comment>
<protein>
    <submittedName>
        <fullName evidence="1">Uncharacterized protein</fullName>
    </submittedName>
</protein>
<dbReference type="AlphaFoldDB" id="A0AAE2U4X6"/>
<proteinExistence type="predicted"/>
<sequence>MSKNCKIDVSDIKIILTHLEEVVITVDKIGSGFEDKETTALALLLFFREEEILDKLAEARKILHHSLSEKLGVVEYDKWIENDTAHWKPPYEKNKNEIAKLIDNLD</sequence>